<dbReference type="AlphaFoldDB" id="A0ABD2Q0I3"/>
<evidence type="ECO:0000313" key="1">
    <source>
        <dbReference type="EMBL" id="KAL3313157.1"/>
    </source>
</evidence>
<name>A0ABD2Q0I3_9PLAT</name>
<comment type="caution">
    <text evidence="1">The sequence shown here is derived from an EMBL/GenBank/DDBJ whole genome shotgun (WGS) entry which is preliminary data.</text>
</comment>
<keyword evidence="2" id="KW-1185">Reference proteome</keyword>
<protein>
    <submittedName>
        <fullName evidence="1">Uncharacterized protein</fullName>
    </submittedName>
</protein>
<gene>
    <name evidence="1" type="ORF">Ciccas_008239</name>
</gene>
<evidence type="ECO:0000313" key="2">
    <source>
        <dbReference type="Proteomes" id="UP001626550"/>
    </source>
</evidence>
<proteinExistence type="predicted"/>
<sequence length="127" mass="14637">MKLKTNVATKEEIARQEKVEEISNLADITYENLYGQERFQIGEKILPSTGVFSTSRKRNVESNEQFQCKQEENLKSLLQEQKIQFFAKSEPTLEKKDTASSCGPKVVFKKRNISNAARNSRTTRFND</sequence>
<accession>A0ABD2Q0I3</accession>
<organism evidence="1 2">
    <name type="scientific">Cichlidogyrus casuarinus</name>
    <dbReference type="NCBI Taxonomy" id="1844966"/>
    <lineage>
        <taxon>Eukaryota</taxon>
        <taxon>Metazoa</taxon>
        <taxon>Spiralia</taxon>
        <taxon>Lophotrochozoa</taxon>
        <taxon>Platyhelminthes</taxon>
        <taxon>Monogenea</taxon>
        <taxon>Monopisthocotylea</taxon>
        <taxon>Dactylogyridea</taxon>
        <taxon>Ancyrocephalidae</taxon>
        <taxon>Cichlidogyrus</taxon>
    </lineage>
</organism>
<reference evidence="1 2" key="1">
    <citation type="submission" date="2024-11" db="EMBL/GenBank/DDBJ databases">
        <title>Adaptive evolution of stress response genes in parasites aligns with host niche diversity.</title>
        <authorList>
            <person name="Hahn C."/>
            <person name="Resl P."/>
        </authorList>
    </citation>
    <scope>NUCLEOTIDE SEQUENCE [LARGE SCALE GENOMIC DNA]</scope>
    <source>
        <strain evidence="1">EGGRZ-B1_66</strain>
        <tissue evidence="1">Body</tissue>
    </source>
</reference>
<dbReference type="Proteomes" id="UP001626550">
    <property type="component" value="Unassembled WGS sequence"/>
</dbReference>
<dbReference type="EMBL" id="JBJKFK010001418">
    <property type="protein sequence ID" value="KAL3313157.1"/>
    <property type="molecule type" value="Genomic_DNA"/>
</dbReference>